<dbReference type="GO" id="GO:0008800">
    <property type="term" value="F:beta-lactamase activity"/>
    <property type="evidence" value="ECO:0007669"/>
    <property type="project" value="InterPro"/>
</dbReference>
<name>A0A7C4M023_UNCC3</name>
<dbReference type="Gene3D" id="3.40.710.10">
    <property type="entry name" value="DD-peptidase/beta-lactamase superfamily"/>
    <property type="match status" value="1"/>
</dbReference>
<dbReference type="GO" id="GO:0046677">
    <property type="term" value="P:response to antibiotic"/>
    <property type="evidence" value="ECO:0007669"/>
    <property type="project" value="InterPro"/>
</dbReference>
<gene>
    <name evidence="3" type="ORF">ENT43_02770</name>
</gene>
<feature type="domain" description="Beta-lactamase class A catalytic" evidence="2">
    <location>
        <begin position="91"/>
        <end position="293"/>
    </location>
</feature>
<keyword evidence="1" id="KW-0812">Transmembrane</keyword>
<dbReference type="Pfam" id="PF13354">
    <property type="entry name" value="Beta-lactamase2"/>
    <property type="match status" value="1"/>
</dbReference>
<feature type="transmembrane region" description="Helical" evidence="1">
    <location>
        <begin position="21"/>
        <end position="39"/>
    </location>
</feature>
<dbReference type="GO" id="GO:0030655">
    <property type="term" value="P:beta-lactam antibiotic catabolic process"/>
    <property type="evidence" value="ECO:0007669"/>
    <property type="project" value="InterPro"/>
</dbReference>
<comment type="caution">
    <text evidence="3">The sequence shown here is derived from an EMBL/GenBank/DDBJ whole genome shotgun (WGS) entry which is preliminary data.</text>
</comment>
<dbReference type="InterPro" id="IPR045155">
    <property type="entry name" value="Beta-lactam_cat"/>
</dbReference>
<evidence type="ECO:0000256" key="1">
    <source>
        <dbReference type="SAM" id="Phobius"/>
    </source>
</evidence>
<protein>
    <submittedName>
        <fullName evidence="3">Serine hydrolase</fullName>
    </submittedName>
</protein>
<sequence length="321" mass="36038">MHDYSLNRNSYFGRSKRKANKTNIIIAVLLIFTLIFVFFSSKTNIQTDNNMNKKNSIKTQENNSQKNNLGIYKVLADNIEQIISTAGGTFSVYFYDINKNQEYGYHHQMVLTGASLNKTAILATLYHLAGKNEIDLEKIITLQKEDIQDYGSGSIRYDKPGTIYSIKTLARLMMEKSDNTASYILAQQIIGMDKIQSFIDSLGLTQTSMAENKTSAKDMGILLVKSYKGEITSPALTAEMLNFMEKSDFDDRLPRGLPEGTKIYHKTGDEIGKIHDVGIVDLPGKPYFLGVLTSDMTDEKKAKDIIATISKIVYVEMAKNN</sequence>
<organism evidence="3">
    <name type="scientific">candidate division CPR3 bacterium</name>
    <dbReference type="NCBI Taxonomy" id="2268181"/>
    <lineage>
        <taxon>Bacteria</taxon>
        <taxon>Bacteria division CPR3</taxon>
    </lineage>
</organism>
<dbReference type="PANTHER" id="PTHR35333:SF3">
    <property type="entry name" value="BETA-LACTAMASE-TYPE TRANSPEPTIDASE FOLD CONTAINING PROTEIN"/>
    <property type="match status" value="1"/>
</dbReference>
<keyword evidence="1" id="KW-0472">Membrane</keyword>
<dbReference type="EMBL" id="DSYQ01000012">
    <property type="protein sequence ID" value="HGT71157.1"/>
    <property type="molecule type" value="Genomic_DNA"/>
</dbReference>
<dbReference type="SUPFAM" id="SSF56601">
    <property type="entry name" value="beta-lactamase/transpeptidase-like"/>
    <property type="match status" value="1"/>
</dbReference>
<accession>A0A7C4M023</accession>
<dbReference type="InterPro" id="IPR012338">
    <property type="entry name" value="Beta-lactam/transpept-like"/>
</dbReference>
<evidence type="ECO:0000313" key="3">
    <source>
        <dbReference type="EMBL" id="HGT71157.1"/>
    </source>
</evidence>
<reference evidence="3" key="1">
    <citation type="journal article" date="2020" name="mSystems">
        <title>Genome- and Community-Level Interaction Insights into Carbon Utilization and Element Cycling Functions of Hydrothermarchaeota in Hydrothermal Sediment.</title>
        <authorList>
            <person name="Zhou Z."/>
            <person name="Liu Y."/>
            <person name="Xu W."/>
            <person name="Pan J."/>
            <person name="Luo Z.H."/>
            <person name="Li M."/>
        </authorList>
    </citation>
    <scope>NUCLEOTIDE SEQUENCE [LARGE SCALE GENOMIC DNA]</scope>
    <source>
        <strain evidence="3">SpSt-579</strain>
    </source>
</reference>
<proteinExistence type="predicted"/>
<dbReference type="InterPro" id="IPR000871">
    <property type="entry name" value="Beta-lactam_class-A"/>
</dbReference>
<keyword evidence="1" id="KW-1133">Transmembrane helix</keyword>
<evidence type="ECO:0000259" key="2">
    <source>
        <dbReference type="Pfam" id="PF13354"/>
    </source>
</evidence>
<dbReference type="AlphaFoldDB" id="A0A7C4M023"/>
<keyword evidence="3" id="KW-0378">Hydrolase</keyword>
<dbReference type="PANTHER" id="PTHR35333">
    <property type="entry name" value="BETA-LACTAMASE"/>
    <property type="match status" value="1"/>
</dbReference>